<evidence type="ECO:0000313" key="13">
    <source>
        <dbReference type="EMBL" id="SFK72567.1"/>
    </source>
</evidence>
<dbReference type="PROSITE" id="PS51352">
    <property type="entry name" value="THIOREDOXIN_2"/>
    <property type="match status" value="1"/>
</dbReference>
<dbReference type="NCBIfam" id="NF006960">
    <property type="entry name" value="PRK09437.1"/>
    <property type="match status" value="1"/>
</dbReference>
<feature type="domain" description="Thioredoxin" evidence="12">
    <location>
        <begin position="12"/>
        <end position="165"/>
    </location>
</feature>
<keyword evidence="14" id="KW-1185">Reference proteome</keyword>
<keyword evidence="7" id="KW-0676">Redox-active center</keyword>
<keyword evidence="4" id="KW-0049">Antioxidant</keyword>
<dbReference type="Pfam" id="PF00578">
    <property type="entry name" value="AhpC-TSA"/>
    <property type="match status" value="1"/>
</dbReference>
<evidence type="ECO:0000313" key="14">
    <source>
        <dbReference type="Proteomes" id="UP000199598"/>
    </source>
</evidence>
<comment type="catalytic activity">
    <reaction evidence="11">
        <text>a hydroperoxide + [thioredoxin]-dithiol = an alcohol + [thioredoxin]-disulfide + H2O</text>
        <dbReference type="Rhea" id="RHEA:62620"/>
        <dbReference type="Rhea" id="RHEA-COMP:10698"/>
        <dbReference type="Rhea" id="RHEA-COMP:10700"/>
        <dbReference type="ChEBI" id="CHEBI:15377"/>
        <dbReference type="ChEBI" id="CHEBI:29950"/>
        <dbReference type="ChEBI" id="CHEBI:30879"/>
        <dbReference type="ChEBI" id="CHEBI:35924"/>
        <dbReference type="ChEBI" id="CHEBI:50058"/>
        <dbReference type="EC" id="1.11.1.24"/>
    </reaction>
</comment>
<protein>
    <recommendedName>
        <fullName evidence="2">thioredoxin-dependent peroxiredoxin</fullName>
        <ecNumber evidence="2">1.11.1.24</ecNumber>
    </recommendedName>
    <alternativeName>
        <fullName evidence="8">Thioredoxin peroxidase</fullName>
    </alternativeName>
    <alternativeName>
        <fullName evidence="10">Thioredoxin-dependent peroxiredoxin Bcp</fullName>
    </alternativeName>
</protein>
<dbReference type="RefSeq" id="WP_063289046.1">
    <property type="nucleotide sequence ID" value="NZ_FOSK01000008.1"/>
</dbReference>
<comment type="function">
    <text evidence="1">Thiol-specific peroxidase that catalyzes the reduction of hydrogen peroxide and organic hydroperoxides to water and alcohols, respectively. Plays a role in cell protection against oxidative stress by detoxifying peroxides and as sensor of hydrogen peroxide-mediated signaling events.</text>
</comment>
<accession>A0A1I4BWM4</accession>
<proteinExistence type="inferred from homology"/>
<evidence type="ECO:0000256" key="7">
    <source>
        <dbReference type="ARBA" id="ARBA00023284"/>
    </source>
</evidence>
<sequence length="165" mass="18321">MPDTKDATPSLPQEGMLAPDFTLATDSQGQFTLSEQTGQSVVVYFYPKDDTPGCTKEAIAFTENAAEFEKHNAVIIGISPDTPLKHDKFKAKHGLNVTLGADIEKEVCEAYGVWVEKNMYGKKYMGVERSTFLVDKEGKIAKIWRKVRVPGHVEKVLEELQGLSQ</sequence>
<evidence type="ECO:0000256" key="8">
    <source>
        <dbReference type="ARBA" id="ARBA00032824"/>
    </source>
</evidence>
<dbReference type="SUPFAM" id="SSF52833">
    <property type="entry name" value="Thioredoxin-like"/>
    <property type="match status" value="1"/>
</dbReference>
<dbReference type="InterPro" id="IPR050924">
    <property type="entry name" value="Peroxiredoxin_BCP/PrxQ"/>
</dbReference>
<evidence type="ECO:0000256" key="10">
    <source>
        <dbReference type="ARBA" id="ARBA00042639"/>
    </source>
</evidence>
<dbReference type="InterPro" id="IPR036249">
    <property type="entry name" value="Thioredoxin-like_sf"/>
</dbReference>
<keyword evidence="6" id="KW-1015">Disulfide bond</keyword>
<dbReference type="PANTHER" id="PTHR42801">
    <property type="entry name" value="THIOREDOXIN-DEPENDENT PEROXIDE REDUCTASE"/>
    <property type="match status" value="1"/>
</dbReference>
<organism evidence="13 14">
    <name type="scientific">Pseudovibrio ascidiaceicola</name>
    <dbReference type="NCBI Taxonomy" id="285279"/>
    <lineage>
        <taxon>Bacteria</taxon>
        <taxon>Pseudomonadati</taxon>
        <taxon>Pseudomonadota</taxon>
        <taxon>Alphaproteobacteria</taxon>
        <taxon>Hyphomicrobiales</taxon>
        <taxon>Stappiaceae</taxon>
        <taxon>Pseudovibrio</taxon>
    </lineage>
</organism>
<evidence type="ECO:0000256" key="5">
    <source>
        <dbReference type="ARBA" id="ARBA00023002"/>
    </source>
</evidence>
<evidence type="ECO:0000256" key="3">
    <source>
        <dbReference type="ARBA" id="ARBA00022559"/>
    </source>
</evidence>
<evidence type="ECO:0000256" key="2">
    <source>
        <dbReference type="ARBA" id="ARBA00013017"/>
    </source>
</evidence>
<dbReference type="Gene3D" id="3.40.30.10">
    <property type="entry name" value="Glutaredoxin"/>
    <property type="match status" value="1"/>
</dbReference>
<evidence type="ECO:0000256" key="11">
    <source>
        <dbReference type="ARBA" id="ARBA00049091"/>
    </source>
</evidence>
<dbReference type="InterPro" id="IPR000866">
    <property type="entry name" value="AhpC/TSA"/>
</dbReference>
<comment type="similarity">
    <text evidence="9">Belongs to the peroxiredoxin family. BCP/PrxQ subfamily.</text>
</comment>
<evidence type="ECO:0000256" key="1">
    <source>
        <dbReference type="ARBA" id="ARBA00003330"/>
    </source>
</evidence>
<evidence type="ECO:0000256" key="4">
    <source>
        <dbReference type="ARBA" id="ARBA00022862"/>
    </source>
</evidence>
<keyword evidence="3" id="KW-0575">Peroxidase</keyword>
<dbReference type="InterPro" id="IPR013766">
    <property type="entry name" value="Thioredoxin_domain"/>
</dbReference>
<gene>
    <name evidence="13" type="ORF">SAMN04488518_108178</name>
</gene>
<dbReference type="Proteomes" id="UP000199598">
    <property type="component" value="Unassembled WGS sequence"/>
</dbReference>
<dbReference type="CDD" id="cd03017">
    <property type="entry name" value="PRX_BCP"/>
    <property type="match status" value="1"/>
</dbReference>
<dbReference type="EMBL" id="FOSK01000008">
    <property type="protein sequence ID" value="SFK72567.1"/>
    <property type="molecule type" value="Genomic_DNA"/>
</dbReference>
<dbReference type="EC" id="1.11.1.24" evidence="2"/>
<keyword evidence="5" id="KW-0560">Oxidoreductase</keyword>
<dbReference type="PANTHER" id="PTHR42801:SF4">
    <property type="entry name" value="AHPC_TSA FAMILY PROTEIN"/>
    <property type="match status" value="1"/>
</dbReference>
<evidence type="ECO:0000259" key="12">
    <source>
        <dbReference type="PROSITE" id="PS51352"/>
    </source>
</evidence>
<evidence type="ECO:0000256" key="9">
    <source>
        <dbReference type="ARBA" id="ARBA00038489"/>
    </source>
</evidence>
<evidence type="ECO:0000256" key="6">
    <source>
        <dbReference type="ARBA" id="ARBA00023157"/>
    </source>
</evidence>
<reference evidence="13 14" key="1">
    <citation type="submission" date="2016-10" db="EMBL/GenBank/DDBJ databases">
        <authorList>
            <person name="Varghese N."/>
            <person name="Submissions S."/>
        </authorList>
    </citation>
    <scope>NUCLEOTIDE SEQUENCE [LARGE SCALE GENOMIC DNA]</scope>
    <source>
        <strain evidence="13 14">DSM 16392</strain>
    </source>
</reference>
<comment type="caution">
    <text evidence="13">The sequence shown here is derived from an EMBL/GenBank/DDBJ whole genome shotgun (WGS) entry which is preliminary data.</text>
</comment>
<name>A0A1I4BWM4_9HYPH</name>